<keyword evidence="2" id="KW-1185">Reference proteome</keyword>
<gene>
    <name evidence="1" type="ORF">IHQ72_36100</name>
</gene>
<sequence length="89" mass="9846">MITTPEEIAARFPIRSFGGFEIINIYPIHIRRTANGRNVPNGDNKSVLRGMASRLDMCLAGRREMVDPTGAEFTTHAYATAILQRLNAA</sequence>
<evidence type="ECO:0000313" key="1">
    <source>
        <dbReference type="EMBL" id="UVC19329.1"/>
    </source>
</evidence>
<evidence type="ECO:0000313" key="2">
    <source>
        <dbReference type="Proteomes" id="UP001058098"/>
    </source>
</evidence>
<proteinExistence type="predicted"/>
<accession>A0ABY5R960</accession>
<geneLocation type="plasmid" evidence="1 2">
    <name>pOM4</name>
</geneLocation>
<reference evidence="1" key="1">
    <citation type="submission" date="2020-09" db="EMBL/GenBank/DDBJ databases">
        <title>Rhizobia associated with sainfoin plants.</title>
        <authorList>
            <person name="Asharfi S."/>
            <person name="Kuzmanovic N."/>
            <person name="Bunk B."/>
            <person name="Sproeer C."/>
            <person name="Becker M."/>
            <person name="Thuenen T."/>
        </authorList>
    </citation>
    <scope>NUCLEOTIDE SEQUENCE</scope>
    <source>
        <strain evidence="1">OM4</strain>
        <plasmid evidence="1">pOM4</plasmid>
    </source>
</reference>
<dbReference type="Proteomes" id="UP001058098">
    <property type="component" value="Plasmid pOM4"/>
</dbReference>
<dbReference type="EMBL" id="CP062230">
    <property type="protein sequence ID" value="UVC19329.1"/>
    <property type="molecule type" value="Genomic_DNA"/>
</dbReference>
<protein>
    <submittedName>
        <fullName evidence="1">Uncharacterized protein</fullName>
    </submittedName>
</protein>
<keyword evidence="1" id="KW-0614">Plasmid</keyword>
<organism evidence="1 2">
    <name type="scientific">Mesorhizobium onobrychidis</name>
    <dbReference type="NCBI Taxonomy" id="2775404"/>
    <lineage>
        <taxon>Bacteria</taxon>
        <taxon>Pseudomonadati</taxon>
        <taxon>Pseudomonadota</taxon>
        <taxon>Alphaproteobacteria</taxon>
        <taxon>Hyphomicrobiales</taxon>
        <taxon>Phyllobacteriaceae</taxon>
        <taxon>Mesorhizobium</taxon>
    </lineage>
</organism>
<name>A0ABY5R960_9HYPH</name>
<dbReference type="RefSeq" id="WP_258124179.1">
    <property type="nucleotide sequence ID" value="NZ_CP062230.1"/>
</dbReference>